<dbReference type="EMBL" id="SMAF01000002">
    <property type="protein sequence ID" value="TCT00742.1"/>
    <property type="molecule type" value="Genomic_DNA"/>
</dbReference>
<gene>
    <name evidence="11" type="ORF">EDC25_102107</name>
</gene>
<evidence type="ECO:0000256" key="3">
    <source>
        <dbReference type="ARBA" id="ARBA00019010"/>
    </source>
</evidence>
<comment type="similarity">
    <text evidence="2">Belongs to the TsaE family.</text>
</comment>
<evidence type="ECO:0000313" key="11">
    <source>
        <dbReference type="EMBL" id="TCT00742.1"/>
    </source>
</evidence>
<dbReference type="GO" id="GO:0046872">
    <property type="term" value="F:metal ion binding"/>
    <property type="evidence" value="ECO:0007669"/>
    <property type="project" value="UniProtKB-KW"/>
</dbReference>
<dbReference type="OrthoDB" id="9800307at2"/>
<dbReference type="Gene3D" id="3.40.50.300">
    <property type="entry name" value="P-loop containing nucleotide triphosphate hydrolases"/>
    <property type="match status" value="1"/>
</dbReference>
<dbReference type="PANTHER" id="PTHR33540:SF2">
    <property type="entry name" value="TRNA THREONYLCARBAMOYLADENOSINE BIOSYNTHESIS PROTEIN TSAE"/>
    <property type="match status" value="1"/>
</dbReference>
<organism evidence="11 12">
    <name type="scientific">Pseudofulvimonas gallinarii</name>
    <dbReference type="NCBI Taxonomy" id="634155"/>
    <lineage>
        <taxon>Bacteria</taxon>
        <taxon>Pseudomonadati</taxon>
        <taxon>Pseudomonadota</taxon>
        <taxon>Gammaproteobacteria</taxon>
        <taxon>Lysobacterales</taxon>
        <taxon>Rhodanobacteraceae</taxon>
        <taxon>Pseudofulvimonas</taxon>
    </lineage>
</organism>
<evidence type="ECO:0000256" key="8">
    <source>
        <dbReference type="ARBA" id="ARBA00022840"/>
    </source>
</evidence>
<dbReference type="RefSeq" id="WP_123520861.1">
    <property type="nucleotide sequence ID" value="NZ_JBHLWF010000013.1"/>
</dbReference>
<dbReference type="AlphaFoldDB" id="A0A4R3LKC5"/>
<keyword evidence="6" id="KW-0479">Metal-binding</keyword>
<evidence type="ECO:0000256" key="5">
    <source>
        <dbReference type="ARBA" id="ARBA00022694"/>
    </source>
</evidence>
<evidence type="ECO:0000256" key="7">
    <source>
        <dbReference type="ARBA" id="ARBA00022741"/>
    </source>
</evidence>
<evidence type="ECO:0000256" key="9">
    <source>
        <dbReference type="ARBA" id="ARBA00022842"/>
    </source>
</evidence>
<dbReference type="Proteomes" id="UP000294599">
    <property type="component" value="Unassembled WGS sequence"/>
</dbReference>
<keyword evidence="9" id="KW-0460">Magnesium</keyword>
<accession>A0A4R3LKC5</accession>
<dbReference type="NCBIfam" id="TIGR00150">
    <property type="entry name" value="T6A_YjeE"/>
    <property type="match status" value="1"/>
</dbReference>
<sequence length="152" mass="16719">MTTFDIDLPDSAATEAEGARLASLLRDGGVVFLSGELGAGKTTLVRALLRALGHEGAVRSPTYAIVEPYRIGTLEVYHLDLYRIADPDELEYLGLREWLRPGVLVLVEWPQRGAGLLPPPDLHLHLDYAGEGRVLHVQAGDRLRPMSTVTRR</sequence>
<proteinExistence type="inferred from homology"/>
<evidence type="ECO:0000256" key="4">
    <source>
        <dbReference type="ARBA" id="ARBA00022490"/>
    </source>
</evidence>
<dbReference type="PANTHER" id="PTHR33540">
    <property type="entry name" value="TRNA THREONYLCARBAMOYLADENOSINE BIOSYNTHESIS PROTEIN TSAE"/>
    <property type="match status" value="1"/>
</dbReference>
<protein>
    <recommendedName>
        <fullName evidence="3">tRNA threonylcarbamoyladenosine biosynthesis protein TsaE</fullName>
    </recommendedName>
    <alternativeName>
        <fullName evidence="10">t(6)A37 threonylcarbamoyladenosine biosynthesis protein TsaE</fullName>
    </alternativeName>
</protein>
<dbReference type="GO" id="GO:0005737">
    <property type="term" value="C:cytoplasm"/>
    <property type="evidence" value="ECO:0007669"/>
    <property type="project" value="UniProtKB-SubCell"/>
</dbReference>
<comment type="caution">
    <text evidence="11">The sequence shown here is derived from an EMBL/GenBank/DDBJ whole genome shotgun (WGS) entry which is preliminary data.</text>
</comment>
<evidence type="ECO:0000256" key="6">
    <source>
        <dbReference type="ARBA" id="ARBA00022723"/>
    </source>
</evidence>
<dbReference type="GO" id="GO:0005524">
    <property type="term" value="F:ATP binding"/>
    <property type="evidence" value="ECO:0007669"/>
    <property type="project" value="UniProtKB-KW"/>
</dbReference>
<evidence type="ECO:0000256" key="2">
    <source>
        <dbReference type="ARBA" id="ARBA00007599"/>
    </source>
</evidence>
<dbReference type="Pfam" id="PF02367">
    <property type="entry name" value="TsaE"/>
    <property type="match status" value="1"/>
</dbReference>
<keyword evidence="5" id="KW-0819">tRNA processing</keyword>
<name>A0A4R3LKC5_9GAMM</name>
<evidence type="ECO:0000256" key="10">
    <source>
        <dbReference type="ARBA" id="ARBA00032441"/>
    </source>
</evidence>
<keyword evidence="4" id="KW-0963">Cytoplasm</keyword>
<keyword evidence="8" id="KW-0067">ATP-binding</keyword>
<keyword evidence="7" id="KW-0547">Nucleotide-binding</keyword>
<dbReference type="InterPro" id="IPR003442">
    <property type="entry name" value="T6A_TsaE"/>
</dbReference>
<dbReference type="GO" id="GO:0002949">
    <property type="term" value="P:tRNA threonylcarbamoyladenosine modification"/>
    <property type="evidence" value="ECO:0007669"/>
    <property type="project" value="InterPro"/>
</dbReference>
<dbReference type="SUPFAM" id="SSF52540">
    <property type="entry name" value="P-loop containing nucleoside triphosphate hydrolases"/>
    <property type="match status" value="1"/>
</dbReference>
<evidence type="ECO:0000313" key="12">
    <source>
        <dbReference type="Proteomes" id="UP000294599"/>
    </source>
</evidence>
<keyword evidence="12" id="KW-1185">Reference proteome</keyword>
<dbReference type="InterPro" id="IPR027417">
    <property type="entry name" value="P-loop_NTPase"/>
</dbReference>
<evidence type="ECO:0000256" key="1">
    <source>
        <dbReference type="ARBA" id="ARBA00004496"/>
    </source>
</evidence>
<comment type="subcellular location">
    <subcellularLocation>
        <location evidence="1">Cytoplasm</location>
    </subcellularLocation>
</comment>
<reference evidence="11 12" key="1">
    <citation type="submission" date="2019-03" db="EMBL/GenBank/DDBJ databases">
        <title>Genomic Encyclopedia of Type Strains, Phase IV (KMG-IV): sequencing the most valuable type-strain genomes for metagenomic binning, comparative biology and taxonomic classification.</title>
        <authorList>
            <person name="Goeker M."/>
        </authorList>
    </citation>
    <scope>NUCLEOTIDE SEQUENCE [LARGE SCALE GENOMIC DNA]</scope>
    <source>
        <strain evidence="11 12">DSM 21944</strain>
    </source>
</reference>